<feature type="compositionally biased region" description="Basic and acidic residues" evidence="4">
    <location>
        <begin position="3440"/>
        <end position="3449"/>
    </location>
</feature>
<feature type="compositionally biased region" description="Basic and acidic residues" evidence="4">
    <location>
        <begin position="5916"/>
        <end position="5925"/>
    </location>
</feature>
<feature type="region of interest" description="Disordered" evidence="4">
    <location>
        <begin position="1255"/>
        <end position="1275"/>
    </location>
</feature>
<feature type="compositionally biased region" description="Acidic residues" evidence="4">
    <location>
        <begin position="6691"/>
        <end position="6708"/>
    </location>
</feature>
<keyword evidence="3" id="KW-0175">Coiled coil</keyword>
<feature type="compositionally biased region" description="Low complexity" evidence="4">
    <location>
        <begin position="3660"/>
        <end position="3673"/>
    </location>
</feature>
<feature type="compositionally biased region" description="Acidic residues" evidence="4">
    <location>
        <begin position="5425"/>
        <end position="5435"/>
    </location>
</feature>
<feature type="compositionally biased region" description="Acidic residues" evidence="4">
    <location>
        <begin position="5647"/>
        <end position="5670"/>
    </location>
</feature>
<feature type="compositionally biased region" description="Polar residues" evidence="4">
    <location>
        <begin position="4878"/>
        <end position="4895"/>
    </location>
</feature>
<feature type="compositionally biased region" description="Basic and acidic residues" evidence="4">
    <location>
        <begin position="5436"/>
        <end position="5467"/>
    </location>
</feature>
<feature type="compositionally biased region" description="Basic and acidic residues" evidence="4">
    <location>
        <begin position="2900"/>
        <end position="2910"/>
    </location>
</feature>
<feature type="compositionally biased region" description="Basic and acidic residues" evidence="4">
    <location>
        <begin position="5404"/>
        <end position="5416"/>
    </location>
</feature>
<dbReference type="GO" id="GO:0005634">
    <property type="term" value="C:nucleus"/>
    <property type="evidence" value="ECO:0007669"/>
    <property type="project" value="UniProtKB-SubCell"/>
</dbReference>
<feature type="compositionally biased region" description="Basic and acidic residues" evidence="4">
    <location>
        <begin position="5108"/>
        <end position="5133"/>
    </location>
</feature>
<feature type="compositionally biased region" description="Basic and acidic residues" evidence="4">
    <location>
        <begin position="3404"/>
        <end position="3420"/>
    </location>
</feature>
<evidence type="ECO:0000256" key="1">
    <source>
        <dbReference type="ARBA" id="ARBA00004123"/>
    </source>
</evidence>
<sequence>MSNQQKLPGKMDDDEIITKTNETMKTTSVKTTTSRQITAEELARLPAGSYTISTGNSGGSDVGTTTTTPGITTITIEKQGDPFVLEQLNRNILQQQIDTHPSLTSSSLQQQASAIGAAAGTIESSSTSSRLPKMNEKIVIERAFDKPLTNQPQVIHQKTTITNITSGPLLMAKGDDDGGGGGGNVMIDTTSTRNGSDGPITTTQKITKTILDGSNVVTTTTTTTTTNGSDDPNLMKPEDFINPDLLTPEQAAIRIQAAFRGYEVRKSLSRDPSPNSMENAKNKKKQKTKPKLLKSIENKPPPVSSVDDKGRKLDDNLQMAIDNAAETVDQAIKDAETDGNFIDRLFGRKKRSLKKSNRPDVLRKKRDISMESDVNVNVNDDDNELKLNVHNGGGTGKNKRKKEKLAMTKRHQTLDRPPKKLQWEYKTGDINAENVVDIGKSKGVGLMKIGSKISPSETNILRIETKSYSVKDREGNVSGNFIIEQKTGDFDLRPSGDGSGGDGGKWPKMIESGDINARKHGKLDMEIQDPNLDVNGTTTDQTADRSKRGKSKDRVNVSVGKIKLGGEVIDLKITDDKTNKFDKFISARMSPEPEDMRVESGNIDVNVDGSFGLKDRFRRGKSKEKEPKSKKETKDFEITMPKIDLKGPKGEISSSGIDVNVGHVEVDAPKVEGDLDLSLKKKRGKSKEKDGKSWEFGMPKFGFKGPKVSGPDVDVNVDMPDVKLKAPKISGPEVDVKGPKISGADVDVNVDLPDGEIDLNISPKEKEGKDWQLKMPKFGIKGPKISGSDVDLKLEKPELDVKAPKVEGDIDLSIDGKKPEGKDWEFKMPKLGFKGPKISGPDIDIKGTSGKISGPEVNVEMPQVDVKMPELEGDVDVSLKGKKPVKDGKDWEIKMPKFGFKSPKVSGPDVDVNVELPEGEIDLNLSPKDKENKDWEFKMPKFGFKGPKVSGPDVNVNVEMPEVEIKGPKVEGDLDVELKGKSPEKDGKGWEFHMPKFGFKGPKTSGPEIDIKGPSGKISSPEMDVNVDLPEVDVKPPQVEGDINLSLKKKRAKSKEKDGKGWEFSMPKFGFKGPKVSGPDADVNVNVPEVDVNLPNVDLKAPNVEGDINLSIDGKKPESKDWEFKMPKFGFKGPKLSGPDVEVKAPKVSGPDVDLNVEMPDVKVKGPKVEGDIDLSIDGKKPEGKDWEFKMPKFGFKGPKVSGPDVDVNVELPDVEVKGPKVEGDLDVSIDGKKLDKDGKGWDLKMPKFGFKGPKISGPNVDVKSPSGKVSGPEVNVELPDVKLKSPKVEGDIDLSIDGKKTEEKDWEIKMPKFGFKGPKISGPDVDVKGPSGKITAPEIDVNVPKVDTDIEGNGNFGLKDRFRRGKSKEKPSIDIDVETGLDSAEVIDLNLDSSKKGFEISLPSFGIRSKAGSPEIETGNVNINLPEVDVKTKKKLKDQHDGQKSFEFHFPKFGFKGKSGTLPARGKISPEIDVDMPDVKVKKGGSDVDISMKASGDQKIKSPKTRRHFTLPRFKFGMKGSSGKVGSLDKPEIDVDAGKVDVNMPEMNMPEVPKVEGDINLSLKKKRGKSKEKDRKTPEPKEGKDWELKFPKFGFKGPKISGPDVDIKAPEIDADVEMPKIEGDIDLSLSPSKEKDKKQKEGKDWDFHMPKFGFKGSKVSGPDVDVNIEMPDVEIKKPKVEGDLDVSIDGKKLDKDSKGWDVKMPKFSIKGPKISGPDVDLKKPKVSGQDVDLKGPKFSGPDVDVELPDVKVKGPKVEGDIDLSIDGKKPEGKGWDLKMPKFGFKGPKVSGPDVDVNVEMPDVNVKAPKVEGDLDVSIDGKKLDKDGKGWDLKMPKFGFKGPKISGPDVDLKGPKFSGPDVDVNVNVLDIDIKAPKVSGPDVDVNVELPDVKVKGPKVDIDLSIDGKKPEGKDWEFKMPKFGFKGPKISGPDVDVKGPSGTISGPEIEVDIPQMSAPKVEGDLDVSIDGKKLDKDGKGWDLKMPKFGFKGPKISGPDVDLKGPKFSGPEADVNVDLPDVNVKSPKVEGDIDLSIDGKKPDGKDWEFKMPKFGFKGPKISGPDVDLKAPKVSSPDMDVNVEMPQVDVKMPELEGDVNLTSGNEKSDKDSEGWKFKMPKFGFKGPKISGPDVDLKGPKVSGPDVDLNVELQDVNVKGPKISGPDVGIDVKMPEVEVDTSKIEGDINLSLKKKRGKSKEKDGKSWDFHMPKFGIKGPKVSSPDVDVNVEMPDVEFDLPKVEGDANLSLKKKRGKSKDRDTKSPEKDGKGWDFHMPKFSFKGPKVSGPDVDVNVDMPDADVELPKVEGDINLSLKKKRDKSREKDRETPEPKDSKDFEFHMPKFGFKGPKISGPDVDIKGPSGKLTGPEIDIDAPQMEVKMPEIQGDVDSSLKGKSPEKDGKGWDLKMPKFGFKGPKISGPDIDLKGPKVSGLDVDLEVPSGEIRGPEIEIDVPKMSAPKIESDIDLSIDGKKPEGKDWEFKMPKFGFKGPKISGPDVDLKAPKVSGPDVDVNVDLPDVKVKGPKVEGDIDLSVDGKKPEGKDWEFKMPKFGFKGPKISGPDVDVKGPSGKISGPEIEVDIPQMSAPKVEGDIDLSIDGKKPEGKDWEFKMPKFGFKGPKISGPDVDLKVSGRDVDVNVELPDVEVKGPKVEGKLDVSIDGKKDGKGWDFKMPKFGFKGPKLSGPDIDLKGPKVSGPDVDVNVNASDVDIKTPKVSGPDVDVKLPDVKLKGQKVSGPDVDVYVEMPQVDVKMPKLEGEVDLSINGKKLDKNSKGWDLKMPKFGFKGPKISGPDVDLKGPKVTGPDVDVNVDLPDVKVKSPKVEGDIDLSIDGKKTEGKDWEFKMPKFGFKGPKVSGPDVDVEMPDVNVKGPKVEGDLDVSIDGKKDGKGWELKMPKFGFKGPKISDPDVDLKGPKISGPDVDVNVDLPDVKVKGPKVEGDIDLSIDGKKPEGKDWEFKMPKFGFKGPKISGPDVDIKGASGKISSPEIKVDTPQMSAPKVEGDLDVSIDGKKLDKDGKGWDLKMPKFGFKGPKVSGPDVDVNVGIPDVNVKAPKVEGDLDVSIDGKKLDKDGKGWDLKMPKFGFKGPKISGPDVDLKGPKFSGPDVDVNVNVPDIDVKAPKVDAPDLDVNVELPDVKVKGPKVDIDLSIDGKKPEGKDWEFKMPKFGFKGPKISGPDVDVQGASGKISSPEIKVDIPQMSAPKVEGDLDVSIDGKKLDKDGKGWDLKMPKFGFKGPKISGPDVDLKGPKFSGPEADVNVDLPDVNVKSPKVDGDLDVTIDGKKDGKGWDFKMPKFGFIGPKISGPDVDLKAPEVSGPDVDVNVESSDIKLKGPKVEGEFDLSIDKKQDKEGKGWEFHMPKFGFKGHKISGPDVDVKGPSGKISGPEIEVVIPQMSAPKVEGDLDVSIDTKKPDKESKGWEFHMPKFGLKGPKISGPEVTMPDVDVKGPKVEGTDIDLTLSPNKDPKSKDGKEWEFHLPKFGFKSPSDKIRGPDVPEAKPLEGEIDIHGPRLKRGKSEEKDVRTSSSPSKDKESRSFHFTLPRFRLKSKSPKAKLTTSSLSAEAPDIESPEISIKGKKKLKPSDRSATLPAGDIEESVESKTGTLTFGLRSPLRRAKSKSKSPETKKKLDNIEIDIESRIDKPIEVIDLDIRDKRSKSRDRDVQTSSPPTTTDQSSDGKGFDIHLPKFGVKSPEKTSEINVSAGDVDIKTEIEKKDLKPKRSKSKEKEPKDKKKKDDDEKDGDEHKKPKDLDTAFIEAIETLESGSKDRSTGLKFPKLSFKRRDKRDANYDDDSRGKSPTPGKEPTNNDEEKEKKKTRKSKSPKERDVVDQTTKSQDFNEKVPSISTAIYGKFSGKQKIPEGSSGITMPGLGRTDKDKQEFLKAYPPIKSEDADEKIIIRFVLLKSGNNEQPLEEVRLDSTKSEKQIKEAIRSAIQSAISKPLTDQQQTKILARVIRVKSDGEKFLKEYEIDPKNSAVLDDVQQALISTKPTMMMMMKPSESSDDQTEKIILQSLAIKPKNGKEEKIDSIELSARNSDQEIKDILCKLIEKSLPKTTNEADTTVVIIRMIAIKPNGNEKIMEEFRLEPKHSPEETMEKISPKIFKPLRALSIDRKRPNKIIRIILRKPNGDEQVDDLIIDPKTSAKDIDDLIKDSIERKLPQIKKIDTKIITRIIDLKPGEEESMEEFEIQPEIAEKNLDDAIKRAPRIRSSKKKDSYGRIITKIFKRKPDGKESVEEIIEDPKMTGKDIGDDHQFGFPSFRFKLPEFGWQSLDSVEKDVKKPKKIIRIILKTPNGHETIDDQYIDPDTDVKQVEKLLMEKIHSKLSDVPDSQTKIIGKIIDLKPGDKETIEEFELDSDIAKKDLKNVLEQTPRTKTTKQKDPLGRIITKIFRRKPDGKETIEEHLEDPKETGRDIGDDTLGFPSFKIKMPEFGWRSDSVEKDSKKPKKILRIVLRKPDGNEIVDDLLVDPQTSPKDVDRMIKERIKAKLPEIKDSNTMIIGKVIDLKPGDEEKIEEFEADLESAKKNLDDAIKRAPKQKTIKKKDSLGKIITKIFRRKPDGKETIEEFVEDPKQTGKDIGDDIFAQLDKFRTEIPELILHKQIDDPKKPRKIIRVLIQKPNGDESIEDVVVDLKTNPKDVDKILKDLLQKKLPEIKEPNAKIICKIIDLKPGEEETTEEFETDTEMARKNLEDAMKKAPRKKTTKKKDPLGKIITKIFKHGKETVEEFVEDPKVTGKDIGDDAMPKPISESVTRMTDPTGKTTTRIVREMPDGTKSIQEIIEEPEKKDELKPKKMEGRHDEKPSPKDTVDNVLGQFSDQPSKETIRTLEELSKPLPDDIREGEQKSTKTTPTAVMEKPFGSITMSTDHPSQLPSFEPMDTKATTKTSSIDKPTKSATAAPTLISPQKPIIDDNKVKDEPKQIKSDEPSIGHDDGDKRKPSKQLEQPEIIKRTALNEPEQLKKQEPISSDGRQIDPKSLNEFDEMAGKKPQSCIPQQTSRSSPESEPSVTQQSDTTTTTKPGVVVKDYKGNIVCEYMGKPGDIDVKPVKTIEKEDSTITRAFSPDKDGKDDLIKIQVKPFEEKITRAFSPEKQEKLSSEKTIEPTSKVLQPVDDKITRAFSSEKDDAEKDDWIEGLKSDILPSTDEDETSKKSPKKDDPSKERFSPTKSPIDDKIGKRDEPSDQPDDDDDEPVEEMTIDPKQPQKQANDIVAKTKKAKDPNKRLIIRFIIRRPDGESIEEMDIDPQTPDEDIDQIIRDLLQDMPSKIKDPKKDKIIFKIFKRRQHEPTEDESIGEFDIDPKNPERIADEIITKTIKPEKAQSKKDPKQKIVLRFVIVKPDGSQAIEDRIVDPSASDKQVDEIVREILRQAPKKLKDPKDKLKFKVLRRKPKIKNDQQMIGSKTTASDPLRKDKPETHQSELADLMKSADDEDEPVDEIDIDPKQPEKNVDEIIKKTTKSKEPNKRIKHPDEDIDQIIRELLRDAPTRVKDPENDKISFKILKRKQSAPTEDEQIGEFDIDPKNPERIANEIIKKAIKPEKAQSKKDPKQKIVLRFVIVKPDGSQAIEDRVMDPDTCDKDADEIIREILRQTPKKLRHPNDRSIFRVLRRKPIKDVSDATKPEPKSAESKILMKKDAKKAMENQKFPKQELEQEVEEEIEEEEGPTDDEPVEEFDIDQKSPMKNVAEIVGKTINAKEPGKRVVLRFIIRTPDEGDSIEEMEIDPETSDEDLDEIIRELLNDSPSKIQDPKKDRIIFKIMKRTPKDQEPTEDEQIAEFNIDPKSPEKIAKDIIPKAIQPLTLKPSKDTRERIVLRFIVRRPDGSESIEELVIDPRMTDNDIEGVIRDILRQTPGKLRDPRDKPILRVINRQPQQNKQQPKSQIDDEQQKITRPTSKPMSETQKPSKSRMNDEEEPVGDFEIDPQKPEKDIDQIIKKITSRARDPTKKLILRIIRQIPDRSDLVEEHLIQSETPESDIAKILGQLPKKVTDTREKTLINFVLKPRDNHRSPDDLPLTRDPNDNVIIRIVVQKPNNERSIEEFQLPTGSSKKDIENLIRQVNQSTTPKIKEPNTQIITRVVKQTPDGQESIKEYHVDQRTAPTDIDEIIRKNIRPKQRRIITRVVIRKPDGTETVEEIEIDPDEENIDEVIRRKLGETASKITGPAKISTRLIRQKPDGSEEEEEDLDLYPKDDESDDDNYDNDEQLEEFEIDPKSPEKIIDSIVNRMLRSKVPDRRLVIRYVIIRPEEGELIEEMIVDPRTTDGEIREIIHEILMETPSKIKDPRDRVVFRIIHRPSKHEQQQQTAEDQDETIGEFEINPKFPETNADEIIHRATTSQQRQPKEQIIIRFIIIRPGFGEQIEELEIDPQLDDDNIGHIIRDMLRQAPAKLRDPQDRIVFAIVKRKRKQKQQKTRDIDDMIRQAIRSSVPKPSCRLSTTGAEETIGEIEIIPETSQQAIGDFVRRTIHSPNSRIGDSNNVRIIIRILSRKSTIGDVDDLIEQFEMSPASGEKDIDAVVRKILRTITTRSPEPNERIILRIIKRRQGSQDSLDDEPESATGDDIDEIIRRSLKTQTSTIRDPSGKIITRVVRLKPGGEEPVKEVEMDPKCTEGDIDEIIREAIQTSRNKYPSGKMITRIIRMKSGGEESIEELAMDPETPQVDLDDMIRKAVRTTISRIKDSNSKMITRIVRLKPGGSESIEELEVDPELQEEENGDNNDIREKNCQHLPYTKIITRIVRQNADDREEILEEFETIPESADSDIDDAIRESILSATSLIQDPNTKIITRVIRLKPCGEKSIEEFEMDPECSDIDSDIDDAIRKAIRTRSLTIKDSTGKIITRVVRKKSDGQESIEDLDDEQQQSAKTYEQPEGIGQYVRKTIRDTISPVKDKAGDLISRAFKQQQHQMTTTTLTTTQTAGIKHRPATKTTTNESFGFMRKTYSSAVKEQPRDMKGKSPPFRAGLPTRDIHDQHLNKSSDSKGFIKVDEQQQHGTRIPVFTSPGGGGVLKDSTSLSPKAIQQEIGNDFDSSNPKTRRRNNRTTTTTTTNKQQKK</sequence>
<feature type="compositionally biased region" description="Basic and acidic residues" evidence="4">
    <location>
        <begin position="623"/>
        <end position="639"/>
    </location>
</feature>
<feature type="compositionally biased region" description="Polar residues" evidence="4">
    <location>
        <begin position="5391"/>
        <end position="5402"/>
    </location>
</feature>
<dbReference type="GO" id="GO:0005737">
    <property type="term" value="C:cytoplasm"/>
    <property type="evidence" value="ECO:0007669"/>
    <property type="project" value="TreeGrafter"/>
</dbReference>
<feature type="region of interest" description="Disordered" evidence="4">
    <location>
        <begin position="5084"/>
        <end position="5245"/>
    </location>
</feature>
<feature type="compositionally biased region" description="Basic and acidic residues" evidence="4">
    <location>
        <begin position="2523"/>
        <end position="2545"/>
    </location>
</feature>
<feature type="region of interest" description="Disordered" evidence="4">
    <location>
        <begin position="6690"/>
        <end position="6714"/>
    </location>
</feature>
<feature type="compositionally biased region" description="Low complexity" evidence="4">
    <location>
        <begin position="5865"/>
        <end position="5875"/>
    </location>
</feature>
<feature type="compositionally biased region" description="Basic and acidic residues" evidence="4">
    <location>
        <begin position="2103"/>
        <end position="2113"/>
    </location>
</feature>
<evidence type="ECO:0000256" key="4">
    <source>
        <dbReference type="SAM" id="MobiDB-lite"/>
    </source>
</evidence>
<feature type="region of interest" description="Disordered" evidence="4">
    <location>
        <begin position="5755"/>
        <end position="5777"/>
    </location>
</feature>
<feature type="compositionally biased region" description="Basic and acidic residues" evidence="4">
    <location>
        <begin position="3702"/>
        <end position="3712"/>
    </location>
</feature>
<evidence type="ECO:0000256" key="3">
    <source>
        <dbReference type="SAM" id="Coils"/>
    </source>
</evidence>
<feature type="compositionally biased region" description="Acidic residues" evidence="4">
    <location>
        <begin position="6172"/>
        <end position="6194"/>
    </location>
</feature>
<feature type="compositionally biased region" description="Basic and acidic residues" evidence="4">
    <location>
        <begin position="2387"/>
        <end position="2405"/>
    </location>
</feature>
<feature type="compositionally biased region" description="Acidic residues" evidence="4">
    <location>
        <begin position="5905"/>
        <end position="5915"/>
    </location>
</feature>
<feature type="region of interest" description="Disordered" evidence="4">
    <location>
        <begin position="1485"/>
        <end position="1504"/>
    </location>
</feature>
<dbReference type="PANTHER" id="PTHR23348">
    <property type="entry name" value="PERIAXIN/AHNAK"/>
    <property type="match status" value="1"/>
</dbReference>
<evidence type="ECO:0000313" key="6">
    <source>
        <dbReference type="Proteomes" id="UP000790347"/>
    </source>
</evidence>
<feature type="region of interest" description="Disordered" evidence="4">
    <location>
        <begin position="2936"/>
        <end position="3000"/>
    </location>
</feature>
<feature type="compositionally biased region" description="Low complexity" evidence="4">
    <location>
        <begin position="7031"/>
        <end position="7044"/>
    </location>
</feature>
<accession>A0A922IF20</accession>
<comment type="caution">
    <text evidence="5">The sequence shown here is derived from an EMBL/GenBank/DDBJ whole genome shotgun (WGS) entry which is preliminary data.</text>
</comment>
<feature type="region of interest" description="Disordered" evidence="4">
    <location>
        <begin position="5381"/>
        <end position="5467"/>
    </location>
</feature>
<feature type="compositionally biased region" description="Basic and acidic residues" evidence="4">
    <location>
        <begin position="3482"/>
        <end position="3532"/>
    </location>
</feature>
<feature type="compositionally biased region" description="Basic and acidic residues" evidence="4">
    <location>
        <begin position="4906"/>
        <end position="4934"/>
    </location>
</feature>
<feature type="compositionally biased region" description="Polar residues" evidence="4">
    <location>
        <begin position="270"/>
        <end position="279"/>
    </location>
</feature>
<feature type="compositionally biased region" description="Basic residues" evidence="4">
    <location>
        <begin position="397"/>
        <end position="410"/>
    </location>
</feature>
<feature type="region of interest" description="Disordered" evidence="4">
    <location>
        <begin position="5607"/>
        <end position="5678"/>
    </location>
</feature>
<feature type="region of interest" description="Disordered" evidence="4">
    <location>
        <begin position="1558"/>
        <end position="1653"/>
    </location>
</feature>
<dbReference type="CDD" id="cd23767">
    <property type="entry name" value="IQCD"/>
    <property type="match status" value="1"/>
</dbReference>
<feature type="compositionally biased region" description="Acidic residues" evidence="4">
    <location>
        <begin position="5505"/>
        <end position="5514"/>
    </location>
</feature>
<feature type="compositionally biased region" description="Basic and acidic residues" evidence="4">
    <location>
        <begin position="1606"/>
        <end position="1624"/>
    </location>
</feature>
<feature type="compositionally biased region" description="Basic and acidic residues" evidence="4">
    <location>
        <begin position="2196"/>
        <end position="2207"/>
    </location>
</feature>
<feature type="compositionally biased region" description="Basic and acidic residues" evidence="4">
    <location>
        <begin position="5145"/>
        <end position="5177"/>
    </location>
</feature>
<feature type="region of interest" description="Disordered" evidence="4">
    <location>
        <begin position="265"/>
        <end position="310"/>
    </location>
</feature>
<feature type="region of interest" description="Disordered" evidence="4">
    <location>
        <begin position="383"/>
        <end position="410"/>
    </location>
</feature>
<feature type="compositionally biased region" description="Basic and acidic residues" evidence="4">
    <location>
        <begin position="4780"/>
        <end position="4806"/>
    </location>
</feature>
<organism evidence="5 6">
    <name type="scientific">Dermatophagoides farinae</name>
    <name type="common">American house dust mite</name>
    <dbReference type="NCBI Taxonomy" id="6954"/>
    <lineage>
        <taxon>Eukaryota</taxon>
        <taxon>Metazoa</taxon>
        <taxon>Ecdysozoa</taxon>
        <taxon>Arthropoda</taxon>
        <taxon>Chelicerata</taxon>
        <taxon>Arachnida</taxon>
        <taxon>Acari</taxon>
        <taxon>Acariformes</taxon>
        <taxon>Sarcoptiformes</taxon>
        <taxon>Astigmata</taxon>
        <taxon>Psoroptidia</taxon>
        <taxon>Analgoidea</taxon>
        <taxon>Pyroglyphidae</taxon>
        <taxon>Dermatophagoidinae</taxon>
        <taxon>Dermatophagoides</taxon>
    </lineage>
</organism>
<feature type="compositionally biased region" description="Basic and acidic residues" evidence="4">
    <location>
        <begin position="3781"/>
        <end position="3792"/>
    </location>
</feature>
<feature type="compositionally biased region" description="Basic and acidic residues" evidence="4">
    <location>
        <begin position="1572"/>
        <end position="1591"/>
    </location>
</feature>
<feature type="compositionally biased region" description="Basic and acidic residues" evidence="4">
    <location>
        <begin position="3617"/>
        <end position="3659"/>
    </location>
</feature>
<feature type="region of interest" description="Disordered" evidence="4">
    <location>
        <begin position="6936"/>
        <end position="7044"/>
    </location>
</feature>
<feature type="compositionally biased region" description="Basic residues" evidence="4">
    <location>
        <begin position="282"/>
        <end position="292"/>
    </location>
</feature>
<feature type="compositionally biased region" description="Basic and acidic residues" evidence="4">
    <location>
        <begin position="5084"/>
        <end position="5098"/>
    </location>
</feature>
<evidence type="ECO:0000313" key="5">
    <source>
        <dbReference type="EMBL" id="KAH9530284.1"/>
    </source>
</evidence>
<feature type="compositionally biased region" description="Basic and acidic residues" evidence="4">
    <location>
        <begin position="974"/>
        <end position="994"/>
    </location>
</feature>
<feature type="compositionally biased region" description="Basic and acidic residues" evidence="4">
    <location>
        <begin position="3460"/>
        <end position="3474"/>
    </location>
</feature>
<feature type="compositionally biased region" description="Acidic residues" evidence="4">
    <location>
        <begin position="6843"/>
        <end position="6852"/>
    </location>
</feature>
<feature type="compositionally biased region" description="Basic and acidic residues" evidence="4">
    <location>
        <begin position="4817"/>
        <end position="4843"/>
    </location>
</feature>
<evidence type="ECO:0000256" key="2">
    <source>
        <dbReference type="ARBA" id="ARBA00023242"/>
    </source>
</evidence>
<feature type="compositionally biased region" description="Low complexity" evidence="4">
    <location>
        <begin position="1592"/>
        <end position="1604"/>
    </location>
</feature>
<dbReference type="PROSITE" id="PS50096">
    <property type="entry name" value="IQ"/>
    <property type="match status" value="1"/>
</dbReference>
<feature type="compositionally biased region" description="Basic and acidic residues" evidence="4">
    <location>
        <begin position="1633"/>
        <end position="1650"/>
    </location>
</feature>
<feature type="region of interest" description="Disordered" evidence="4">
    <location>
        <begin position="6158"/>
        <end position="6194"/>
    </location>
</feature>
<feature type="region of interest" description="Disordered" evidence="4">
    <location>
        <begin position="2900"/>
        <end position="2919"/>
    </location>
</feature>
<feature type="region of interest" description="Disordered" evidence="4">
    <location>
        <begin position="525"/>
        <end position="554"/>
    </location>
</feature>
<keyword evidence="6" id="KW-1185">Reference proteome</keyword>
<feature type="compositionally biased region" description="Polar residues" evidence="4">
    <location>
        <begin position="4859"/>
        <end position="4870"/>
    </location>
</feature>
<feature type="compositionally biased region" description="Basic and acidic residues" evidence="4">
    <location>
        <begin position="2936"/>
        <end position="2956"/>
    </location>
</feature>
<feature type="region of interest" description="Disordered" evidence="4">
    <location>
        <begin position="5499"/>
        <end position="5518"/>
    </location>
</feature>
<feature type="compositionally biased region" description="Basic and acidic residues" evidence="4">
    <location>
        <begin position="2594"/>
        <end position="2608"/>
    </location>
</feature>
<feature type="region of interest" description="Disordered" evidence="4">
    <location>
        <begin position="1705"/>
        <end position="1747"/>
    </location>
</feature>
<feature type="region of interest" description="Disordered" evidence="4">
    <location>
        <begin position="488"/>
        <end position="511"/>
    </location>
</feature>
<feature type="region of interest" description="Disordered" evidence="4">
    <location>
        <begin position="3403"/>
        <end position="3837"/>
    </location>
</feature>
<feature type="region of interest" description="Disordered" evidence="4">
    <location>
        <begin position="1993"/>
        <end position="2021"/>
    </location>
</feature>
<dbReference type="InterPro" id="IPR052082">
    <property type="entry name" value="Myelin_sheath_structural"/>
</dbReference>
<feature type="compositionally biased region" description="Basic and acidic residues" evidence="4">
    <location>
        <begin position="5608"/>
        <end position="5646"/>
    </location>
</feature>
<dbReference type="PANTHER" id="PTHR23348:SF16">
    <property type="entry name" value="LEUCINE RICH REPEAT FAMILY PROTEIN"/>
    <property type="match status" value="1"/>
</dbReference>
<feature type="compositionally biased region" description="Basic and acidic residues" evidence="4">
    <location>
        <begin position="5846"/>
        <end position="5858"/>
    </location>
</feature>
<feature type="compositionally biased region" description="Basic and acidic residues" evidence="4">
    <location>
        <begin position="2254"/>
        <end position="2272"/>
    </location>
</feature>
<feature type="region of interest" description="Disordered" evidence="4">
    <location>
        <begin position="2523"/>
        <end position="2608"/>
    </location>
</feature>
<dbReference type="Proteomes" id="UP000790347">
    <property type="component" value="Unassembled WGS sequence"/>
</dbReference>
<feature type="compositionally biased region" description="Acidic residues" evidence="4">
    <location>
        <begin position="5232"/>
        <end position="5245"/>
    </location>
</feature>
<gene>
    <name evidence="5" type="primary">AHNAK2_1</name>
    <name evidence="5" type="ORF">DERF_004097</name>
</gene>
<feature type="region of interest" description="Disordered" evidence="4">
    <location>
        <begin position="2058"/>
        <end position="2116"/>
    </location>
</feature>
<feature type="compositionally biased region" description="Basic and acidic residues" evidence="4">
    <location>
        <begin position="811"/>
        <end position="828"/>
    </location>
</feature>
<feature type="region of interest" description="Disordered" evidence="4">
    <location>
        <begin position="2190"/>
        <end position="2405"/>
    </location>
</feature>
<feature type="compositionally biased region" description="Polar residues" evidence="4">
    <location>
        <begin position="4989"/>
        <end position="5010"/>
    </location>
</feature>
<feature type="compositionally biased region" description="Basic and acidic residues" evidence="4">
    <location>
        <begin position="4732"/>
        <end position="4741"/>
    </location>
</feature>
<protein>
    <submittedName>
        <fullName evidence="5">Neuroblast differentiation-associated protein, variant 3</fullName>
    </submittedName>
</protein>
<dbReference type="EMBL" id="ASGP02000001">
    <property type="protein sequence ID" value="KAH9530284.1"/>
    <property type="molecule type" value="Genomic_DNA"/>
</dbReference>
<dbReference type="GO" id="GO:0043484">
    <property type="term" value="P:regulation of RNA splicing"/>
    <property type="evidence" value="ECO:0007669"/>
    <property type="project" value="TreeGrafter"/>
</dbReference>
<reference evidence="5" key="2">
    <citation type="journal article" date="2022" name="Res Sq">
        <title>Comparative Genomics Reveals Insights into the Divergent Evolution of Astigmatic Mites and Household Pest Adaptations.</title>
        <authorList>
            <person name="Xiong Q."/>
            <person name="Wan A.T.-Y."/>
            <person name="Liu X.-Y."/>
            <person name="Fung C.S.-H."/>
            <person name="Xiao X."/>
            <person name="Malainual N."/>
            <person name="Hou J."/>
            <person name="Wang L."/>
            <person name="Wang M."/>
            <person name="Yang K."/>
            <person name="Cui Y."/>
            <person name="Leung E."/>
            <person name="Nong W."/>
            <person name="Shin S.-K."/>
            <person name="Au S."/>
            <person name="Jeong K.Y."/>
            <person name="Chew F.T."/>
            <person name="Hui J."/>
            <person name="Leung T.F."/>
            <person name="Tungtrongchitr A."/>
            <person name="Zhong N."/>
            <person name="Liu Z."/>
            <person name="Tsui S."/>
        </authorList>
    </citation>
    <scope>NUCLEOTIDE SEQUENCE</scope>
    <source>
        <strain evidence="5">Derf</strain>
        <tissue evidence="5">Whole organism</tissue>
    </source>
</reference>
<feature type="compositionally biased region" description="Acidic residues" evidence="4">
    <location>
        <begin position="5178"/>
        <end position="5193"/>
    </location>
</feature>
<feature type="region of interest" description="Disordered" evidence="4">
    <location>
        <begin position="6840"/>
        <end position="6863"/>
    </location>
</feature>
<feature type="region of interest" description="Disordered" evidence="4">
    <location>
        <begin position="1135"/>
        <end position="1154"/>
    </location>
</feature>
<feature type="region of interest" description="Disordered" evidence="4">
    <location>
        <begin position="4732"/>
        <end position="5020"/>
    </location>
</feature>
<feature type="compositionally biased region" description="Basic and acidic residues" evidence="4">
    <location>
        <begin position="3721"/>
        <end position="3748"/>
    </location>
</feature>
<feature type="region of interest" description="Disordered" evidence="4">
    <location>
        <begin position="617"/>
        <end position="639"/>
    </location>
</feature>
<feature type="compositionally biased region" description="Polar residues" evidence="4">
    <location>
        <begin position="4747"/>
        <end position="4762"/>
    </location>
</feature>
<feature type="region of interest" description="Disordered" evidence="4">
    <location>
        <begin position="974"/>
        <end position="1082"/>
    </location>
</feature>
<feature type="region of interest" description="Disordered" evidence="4">
    <location>
        <begin position="811"/>
        <end position="863"/>
    </location>
</feature>
<proteinExistence type="predicted"/>
<feature type="compositionally biased region" description="Basic and acidic residues" evidence="4">
    <location>
        <begin position="6958"/>
        <end position="6981"/>
    </location>
</feature>
<keyword evidence="2" id="KW-0539">Nucleus</keyword>
<name>A0A922IF20_DERFA</name>
<reference evidence="5" key="1">
    <citation type="submission" date="2013-05" db="EMBL/GenBank/DDBJ databases">
        <authorList>
            <person name="Yim A.K.Y."/>
            <person name="Chan T.F."/>
            <person name="Ji K.M."/>
            <person name="Liu X.Y."/>
            <person name="Zhou J.W."/>
            <person name="Li R.Q."/>
            <person name="Yang K.Y."/>
            <person name="Li J."/>
            <person name="Li M."/>
            <person name="Law P.T.W."/>
            <person name="Wu Y.L."/>
            <person name="Cai Z.L."/>
            <person name="Qin H."/>
            <person name="Bao Y."/>
            <person name="Leung R.K.K."/>
            <person name="Ng P.K.S."/>
            <person name="Zou J."/>
            <person name="Zhong X.J."/>
            <person name="Ran P.X."/>
            <person name="Zhong N.S."/>
            <person name="Liu Z.G."/>
            <person name="Tsui S.K.W."/>
        </authorList>
    </citation>
    <scope>NUCLEOTIDE SEQUENCE</scope>
    <source>
        <strain evidence="5">Derf</strain>
        <tissue evidence="5">Whole organism</tissue>
    </source>
</reference>
<comment type="subcellular location">
    <subcellularLocation>
        <location evidence="1">Nucleus</location>
    </subcellularLocation>
</comment>
<feature type="coiled-coil region" evidence="3">
    <location>
        <begin position="4504"/>
        <end position="4531"/>
    </location>
</feature>
<feature type="compositionally biased region" description="Polar residues" evidence="4">
    <location>
        <begin position="5884"/>
        <end position="5898"/>
    </location>
</feature>
<feature type="region of interest" description="Disordered" evidence="4">
    <location>
        <begin position="5846"/>
        <end position="5925"/>
    </location>
</feature>
<feature type="compositionally biased region" description="Basic and acidic residues" evidence="4">
    <location>
        <begin position="2317"/>
        <end position="2338"/>
    </location>
</feature>